<dbReference type="Gene3D" id="3.30.70.100">
    <property type="match status" value="1"/>
</dbReference>
<name>A0ABT6Y945_9BACT</name>
<protein>
    <submittedName>
        <fullName evidence="2">Quinol monooxygenase</fullName>
        <ecNumber evidence="2">1.-.-.-</ecNumber>
    </submittedName>
</protein>
<keyword evidence="2" id="KW-0503">Monooxygenase</keyword>
<dbReference type="RefSeq" id="WP_283344655.1">
    <property type="nucleotide sequence ID" value="NZ_JASHIF010000009.1"/>
</dbReference>
<dbReference type="EC" id="1.-.-.-" evidence="2"/>
<dbReference type="EMBL" id="JASHIF010000009">
    <property type="protein sequence ID" value="MDI9859781.1"/>
    <property type="molecule type" value="Genomic_DNA"/>
</dbReference>
<dbReference type="InterPro" id="IPR007138">
    <property type="entry name" value="ABM_dom"/>
</dbReference>
<proteinExistence type="predicted"/>
<dbReference type="Pfam" id="PF03992">
    <property type="entry name" value="ABM"/>
    <property type="match status" value="1"/>
</dbReference>
<dbReference type="InterPro" id="IPR050744">
    <property type="entry name" value="AI-2_Isomerase_LsrG"/>
</dbReference>
<accession>A0ABT6Y945</accession>
<dbReference type="PROSITE" id="PS51725">
    <property type="entry name" value="ABM"/>
    <property type="match status" value="1"/>
</dbReference>
<evidence type="ECO:0000313" key="2">
    <source>
        <dbReference type="EMBL" id="MDI9859781.1"/>
    </source>
</evidence>
<evidence type="ECO:0000259" key="1">
    <source>
        <dbReference type="PROSITE" id="PS51725"/>
    </source>
</evidence>
<dbReference type="GO" id="GO:0004497">
    <property type="term" value="F:monooxygenase activity"/>
    <property type="evidence" value="ECO:0007669"/>
    <property type="project" value="UniProtKB-KW"/>
</dbReference>
<reference evidence="2 3" key="1">
    <citation type="submission" date="2023-05" db="EMBL/GenBank/DDBJ databases">
        <title>Novel species of genus Flectobacillus isolated from stream in China.</title>
        <authorList>
            <person name="Lu H."/>
        </authorList>
    </citation>
    <scope>NUCLEOTIDE SEQUENCE [LARGE SCALE GENOMIC DNA]</scope>
    <source>
        <strain evidence="2 3">KCTC 42575</strain>
    </source>
</reference>
<dbReference type="PANTHER" id="PTHR33336">
    <property type="entry name" value="QUINOL MONOOXYGENASE YGIN-RELATED"/>
    <property type="match status" value="1"/>
</dbReference>
<evidence type="ECO:0000313" key="3">
    <source>
        <dbReference type="Proteomes" id="UP001236507"/>
    </source>
</evidence>
<feature type="domain" description="ABM" evidence="1">
    <location>
        <begin position="2"/>
        <end position="90"/>
    </location>
</feature>
<dbReference type="InterPro" id="IPR011008">
    <property type="entry name" value="Dimeric_a/b-barrel"/>
</dbReference>
<sequence>MLTVIAKITAQAGKEEIAKQALLGLIPPTVAEEGCIDYVLHQSIEDATIFYFYENWESQEHLDKHLANTHLVEFGKTSGEFLAGPAELILATKL</sequence>
<dbReference type="Proteomes" id="UP001236507">
    <property type="component" value="Unassembled WGS sequence"/>
</dbReference>
<gene>
    <name evidence="2" type="ORF">QM524_11225</name>
</gene>
<keyword evidence="3" id="KW-1185">Reference proteome</keyword>
<dbReference type="SUPFAM" id="SSF54909">
    <property type="entry name" value="Dimeric alpha+beta barrel"/>
    <property type="match status" value="1"/>
</dbReference>
<dbReference type="PANTHER" id="PTHR33336:SF3">
    <property type="entry name" value="ABM DOMAIN-CONTAINING PROTEIN"/>
    <property type="match status" value="1"/>
</dbReference>
<organism evidence="2 3">
    <name type="scientific">Flectobacillus roseus</name>
    <dbReference type="NCBI Taxonomy" id="502259"/>
    <lineage>
        <taxon>Bacteria</taxon>
        <taxon>Pseudomonadati</taxon>
        <taxon>Bacteroidota</taxon>
        <taxon>Cytophagia</taxon>
        <taxon>Cytophagales</taxon>
        <taxon>Flectobacillaceae</taxon>
        <taxon>Flectobacillus</taxon>
    </lineage>
</organism>
<comment type="caution">
    <text evidence="2">The sequence shown here is derived from an EMBL/GenBank/DDBJ whole genome shotgun (WGS) entry which is preliminary data.</text>
</comment>
<keyword evidence="2" id="KW-0560">Oxidoreductase</keyword>